<organism evidence="2 3">
    <name type="scientific">Mycobacterium basiliense</name>
    <dbReference type="NCBI Taxonomy" id="2094119"/>
    <lineage>
        <taxon>Bacteria</taxon>
        <taxon>Bacillati</taxon>
        <taxon>Actinomycetota</taxon>
        <taxon>Actinomycetes</taxon>
        <taxon>Mycobacteriales</taxon>
        <taxon>Mycobacteriaceae</taxon>
        <taxon>Mycobacterium</taxon>
    </lineage>
</organism>
<dbReference type="EMBL" id="LR130759">
    <property type="protein sequence ID" value="VDM89895.1"/>
    <property type="molecule type" value="Genomic_DNA"/>
</dbReference>
<reference evidence="3" key="1">
    <citation type="submission" date="2018-02" db="EMBL/GenBank/DDBJ databases">
        <authorList>
            <person name="Seth-Smith MB H."/>
            <person name="Seth-Smith H."/>
        </authorList>
    </citation>
    <scope>NUCLEOTIDE SEQUENCE [LARGE SCALE GENOMIC DNA]</scope>
</reference>
<dbReference type="Gene3D" id="1.20.1290.10">
    <property type="entry name" value="AhpD-like"/>
    <property type="match status" value="1"/>
</dbReference>
<dbReference type="OrthoDB" id="3517114at2"/>
<dbReference type="GO" id="GO:0051920">
    <property type="term" value="F:peroxiredoxin activity"/>
    <property type="evidence" value="ECO:0007669"/>
    <property type="project" value="InterPro"/>
</dbReference>
<dbReference type="InterPro" id="IPR003779">
    <property type="entry name" value="CMD-like"/>
</dbReference>
<dbReference type="InterPro" id="IPR052512">
    <property type="entry name" value="4CMD/NDH-1_regulator"/>
</dbReference>
<dbReference type="Proteomes" id="UP000269998">
    <property type="component" value="Chromosome"/>
</dbReference>
<dbReference type="KEGG" id="mbai:MB901379_03481"/>
<keyword evidence="3" id="KW-1185">Reference proteome</keyword>
<protein>
    <submittedName>
        <fullName evidence="2">4-carboxymuconolactone decarboxylase</fullName>
    </submittedName>
</protein>
<feature type="domain" description="Carboxymuconolactone decarboxylase-like" evidence="1">
    <location>
        <begin position="19"/>
        <end position="100"/>
    </location>
</feature>
<accession>A0A3S4DV31</accession>
<dbReference type="PANTHER" id="PTHR33570:SF2">
    <property type="entry name" value="CARBOXYMUCONOLACTONE DECARBOXYLASE-LIKE DOMAIN-CONTAINING PROTEIN"/>
    <property type="match status" value="1"/>
</dbReference>
<evidence type="ECO:0000313" key="2">
    <source>
        <dbReference type="EMBL" id="VDM89895.1"/>
    </source>
</evidence>
<feature type="domain" description="Carboxymuconolactone decarboxylase-like" evidence="1">
    <location>
        <begin position="139"/>
        <end position="213"/>
    </location>
</feature>
<dbReference type="SUPFAM" id="SSF69118">
    <property type="entry name" value="AhpD-like"/>
    <property type="match status" value="1"/>
</dbReference>
<evidence type="ECO:0000313" key="3">
    <source>
        <dbReference type="Proteomes" id="UP000269998"/>
    </source>
</evidence>
<name>A0A3S4DV31_9MYCO</name>
<dbReference type="RefSeq" id="WP_158017657.1">
    <property type="nucleotide sequence ID" value="NZ_CBCSKE010000013.1"/>
</dbReference>
<proteinExistence type="predicted"/>
<dbReference type="Pfam" id="PF02627">
    <property type="entry name" value="CMD"/>
    <property type="match status" value="2"/>
</dbReference>
<evidence type="ECO:0000259" key="1">
    <source>
        <dbReference type="Pfam" id="PF02627"/>
    </source>
</evidence>
<dbReference type="AlphaFoldDB" id="A0A3S4DV31"/>
<gene>
    <name evidence="2" type="ORF">MB901379_03481</name>
</gene>
<sequence length="218" mass="23550">MDAAKMPNQDQVEALDPVFGKMAVELGQHAWSLPQLTMREKSFVFMAADLCTANLGFPLLTHVQMAGFNGVTPAECAAGIRHLAPYVGYPTAAVALQQLRQQRPMGEEPAQSVEPQTLPPPIAATLEGLDEDFARFFGNQFDQRWGADASLTPRERALSCLAADVLNQTLDESFALHVELAVAAGAGREQVKAVLLLVAEFGIAKSWRAYRALDGLTA</sequence>
<dbReference type="InterPro" id="IPR029032">
    <property type="entry name" value="AhpD-like"/>
</dbReference>
<dbReference type="PANTHER" id="PTHR33570">
    <property type="entry name" value="4-CARBOXYMUCONOLACTONE DECARBOXYLASE FAMILY PROTEIN"/>
    <property type="match status" value="1"/>
</dbReference>